<comment type="caution">
    <text evidence="3">The sequence shown here is derived from an EMBL/GenBank/DDBJ whole genome shotgun (WGS) entry which is preliminary data.</text>
</comment>
<evidence type="ECO:0000313" key="3">
    <source>
        <dbReference type="EMBL" id="KAA2378588.1"/>
    </source>
</evidence>
<evidence type="ECO:0000259" key="2">
    <source>
        <dbReference type="Pfam" id="PF17390"/>
    </source>
</evidence>
<accession>A0A5B3GXX4</accession>
<dbReference type="InterPro" id="IPR008928">
    <property type="entry name" value="6-hairpin_glycosidase_sf"/>
</dbReference>
<dbReference type="Gene3D" id="1.50.10.10">
    <property type="match status" value="1"/>
</dbReference>
<name>A0A5B3GXX4_9BACT</name>
<reference evidence="3 4" key="1">
    <citation type="journal article" date="2019" name="Nat. Med.">
        <title>A library of human gut bacterial isolates paired with longitudinal multiomics data enables mechanistic microbiome research.</title>
        <authorList>
            <person name="Poyet M."/>
            <person name="Groussin M."/>
            <person name="Gibbons S.M."/>
            <person name="Avila-Pacheco J."/>
            <person name="Jiang X."/>
            <person name="Kearney S.M."/>
            <person name="Perrotta A.R."/>
            <person name="Berdy B."/>
            <person name="Zhao S."/>
            <person name="Lieberman T.D."/>
            <person name="Swanson P.K."/>
            <person name="Smith M."/>
            <person name="Roesemann S."/>
            <person name="Alexander J.E."/>
            <person name="Rich S.A."/>
            <person name="Livny J."/>
            <person name="Vlamakis H."/>
            <person name="Clish C."/>
            <person name="Bullock K."/>
            <person name="Deik A."/>
            <person name="Scott J."/>
            <person name="Pierce K.A."/>
            <person name="Xavier R.J."/>
            <person name="Alm E.J."/>
        </authorList>
    </citation>
    <scope>NUCLEOTIDE SEQUENCE [LARGE SCALE GENOMIC DNA]</scope>
    <source>
        <strain evidence="3 4">BIOML-A266</strain>
    </source>
</reference>
<dbReference type="EMBL" id="VVXH01000007">
    <property type="protein sequence ID" value="KAA2378588.1"/>
    <property type="molecule type" value="Genomic_DNA"/>
</dbReference>
<feature type="domain" description="Alpha-L-rhamnosidase C-terminal" evidence="2">
    <location>
        <begin position="719"/>
        <end position="779"/>
    </location>
</feature>
<dbReference type="GO" id="GO:0005975">
    <property type="term" value="P:carbohydrate metabolic process"/>
    <property type="evidence" value="ECO:0007669"/>
    <property type="project" value="InterPro"/>
</dbReference>
<dbReference type="InterPro" id="IPR035396">
    <property type="entry name" value="Bac_rhamnosid6H"/>
</dbReference>
<dbReference type="InterPro" id="IPR008979">
    <property type="entry name" value="Galactose-bd-like_sf"/>
</dbReference>
<dbReference type="Gene3D" id="2.60.120.260">
    <property type="entry name" value="Galactose-binding domain-like"/>
    <property type="match status" value="2"/>
</dbReference>
<dbReference type="SUPFAM" id="SSF48208">
    <property type="entry name" value="Six-hairpin glycosidases"/>
    <property type="match status" value="1"/>
</dbReference>
<dbReference type="Gene3D" id="2.60.420.10">
    <property type="entry name" value="Maltose phosphorylase, domain 3"/>
    <property type="match status" value="1"/>
</dbReference>
<evidence type="ECO:0000313" key="4">
    <source>
        <dbReference type="Proteomes" id="UP000322940"/>
    </source>
</evidence>
<dbReference type="PANTHER" id="PTHR34987:SF2">
    <property type="entry name" value="B, PUTATIVE (AFU_ORTHOLOGUE AFUA_7G05040)-RELATED"/>
    <property type="match status" value="1"/>
</dbReference>
<feature type="domain" description="Alpha-L-rhamnosidase six-hairpin glycosidase" evidence="1">
    <location>
        <begin position="396"/>
        <end position="709"/>
    </location>
</feature>
<protein>
    <submittedName>
        <fullName evidence="3">Bacterial alpha-L-rhamnosidase</fullName>
    </submittedName>
</protein>
<dbReference type="AlphaFoldDB" id="A0A5B3GXX4"/>
<dbReference type="InterPro" id="IPR012341">
    <property type="entry name" value="6hp_glycosidase-like_sf"/>
</dbReference>
<dbReference type="Pfam" id="PF17389">
    <property type="entry name" value="Bac_rhamnosid6H"/>
    <property type="match status" value="1"/>
</dbReference>
<dbReference type="PANTHER" id="PTHR34987">
    <property type="entry name" value="C, PUTATIVE (AFU_ORTHOLOGUE AFUA_3G02880)-RELATED"/>
    <property type="match status" value="1"/>
</dbReference>
<gene>
    <name evidence="3" type="ORF">F2Y10_09215</name>
</gene>
<proteinExistence type="predicted"/>
<organism evidence="3 4">
    <name type="scientific">Alistipes onderdonkii</name>
    <dbReference type="NCBI Taxonomy" id="328813"/>
    <lineage>
        <taxon>Bacteria</taxon>
        <taxon>Pseudomonadati</taxon>
        <taxon>Bacteroidota</taxon>
        <taxon>Bacteroidia</taxon>
        <taxon>Bacteroidales</taxon>
        <taxon>Rikenellaceae</taxon>
        <taxon>Alistipes</taxon>
    </lineage>
</organism>
<dbReference type="SUPFAM" id="SSF49785">
    <property type="entry name" value="Galactose-binding domain-like"/>
    <property type="match status" value="1"/>
</dbReference>
<dbReference type="Proteomes" id="UP000322940">
    <property type="component" value="Unassembled WGS sequence"/>
</dbReference>
<dbReference type="Pfam" id="PF17390">
    <property type="entry name" value="Bac_rhamnosid_C"/>
    <property type="match status" value="1"/>
</dbReference>
<dbReference type="InterPro" id="IPR035398">
    <property type="entry name" value="Bac_rhamnosid_C"/>
</dbReference>
<evidence type="ECO:0000259" key="1">
    <source>
        <dbReference type="Pfam" id="PF17389"/>
    </source>
</evidence>
<sequence>MKRFLLLGMALVFAMQITIGQPVLPGYRQSSVAPELMAAPWFARWISVPGASPDAYGVYHFRKVFELAKCPRHFAVHVSADNRYKLYVNGVLAAQGPSRCDGAHWNYETVDLAPWLRAGRNAVTAVVWNYADLKPAAQITLGGTGFLMQGATERERIVDTDSSWRCIKNDAYTPLAVTGLRGYYVAGPGEMLTAARYPWGWTEPDFDDSNWHTASCGALGRPKGAARSGERQLVPSPVPMSERIPMRFAQVVWAEGVKLPKEFPAKSAVLVVPAHTRAVLLLDQGEETTGYLRLSFSGGHGAVIAAGYAEALYTGAEGYDKGDRNDPTGKLFLGYEDRIVADGGSGRTFEPLWWRTWRYVRLTVETQDEPLSLDDVSGVFSAYPFRLVSRFSAPERPELERMLNVGWRTARLCANETYMDCPYYEQMQYFGDARIQALITLYNTRDTCMVRQLLDLCRQSMLPEGIPQSRYPSDLPQVIPPFAVWWLGTAYDYWMMRGDEAYLQTLLPAFQQVLGWFERYRGADGLLHDVPYWFFIDWPEEFDFGQPRRSADGTSAYQDAVYLLGLGYAAQMERTFGNTAIAAKYEEIGSALRKAFRSAYWDVRRGLFADTHERRVFSQHVNSLAILAGIATDDEARNVMMRVVDEPDLIQATLYFKFYVYRAMAATGLGDRLFEELQPWYDQLAAGLTTWAETPDPTRSDCHAWSASPNVELFRMMLGIESAAPGFRQVRIAPSLGGLKHVSGAIPHPAGEIAVDCRTDSKGRLTAKIALPIGMTGEFVWQGRTFALRAGKQILKIE</sequence>
<dbReference type="RefSeq" id="WP_130065121.1">
    <property type="nucleotide sequence ID" value="NZ_RCXC01000008.1"/>
</dbReference>